<dbReference type="GO" id="GO:0016020">
    <property type="term" value="C:membrane"/>
    <property type="evidence" value="ECO:0007669"/>
    <property type="project" value="UniProtKB-SubCell"/>
</dbReference>
<dbReference type="Pfam" id="PF05105">
    <property type="entry name" value="Phage_holin_4_1"/>
    <property type="match status" value="1"/>
</dbReference>
<dbReference type="AlphaFoldDB" id="A0AAT9P3U2"/>
<protein>
    <submittedName>
        <fullName evidence="7">Phage holin family protein</fullName>
    </submittedName>
</protein>
<dbReference type="NCBIfam" id="TIGR01593">
    <property type="entry name" value="holin_tox_secr"/>
    <property type="match status" value="1"/>
</dbReference>
<sequence>MWITIGGMDLENIEMLKIYLYGGDIRLLHFLCILMLVDIVTGIAKAVYNKNLWSRKSLFGFARKLMVFCIIVLANVIDQILQLNGGLVIVTIMFYIANEGLSIVENCAQMGVLIPTNISEKLAVILSNNDKQSITTEVKEEFTAKHSKDLPGGQVDVSVKVQAEKNEEIH</sequence>
<evidence type="ECO:0000256" key="5">
    <source>
        <dbReference type="ARBA" id="ARBA00023600"/>
    </source>
</evidence>
<evidence type="ECO:0000256" key="2">
    <source>
        <dbReference type="ARBA" id="ARBA00022692"/>
    </source>
</evidence>
<evidence type="ECO:0000313" key="7">
    <source>
        <dbReference type="EMBL" id="QYA32241.1"/>
    </source>
</evidence>
<proteinExistence type="inferred from homology"/>
<evidence type="ECO:0000256" key="4">
    <source>
        <dbReference type="ARBA" id="ARBA00023136"/>
    </source>
</evidence>
<organism evidence="7">
    <name type="scientific">Macrococcus psychrotolerans</name>
    <dbReference type="NCBI Taxonomy" id="3039389"/>
    <lineage>
        <taxon>Bacteria</taxon>
        <taxon>Bacillati</taxon>
        <taxon>Bacillota</taxon>
        <taxon>Bacilli</taxon>
        <taxon>Bacillales</taxon>
        <taxon>Staphylococcaceae</taxon>
        <taxon>Macrococcus</taxon>
    </lineage>
</organism>
<feature type="transmembrane region" description="Helical" evidence="6">
    <location>
        <begin position="65"/>
        <end position="97"/>
    </location>
</feature>
<evidence type="ECO:0000256" key="1">
    <source>
        <dbReference type="ARBA" id="ARBA00004141"/>
    </source>
</evidence>
<name>A0AAT9P3U2_9STAP</name>
<comment type="subcellular location">
    <subcellularLocation>
        <location evidence="1">Membrane</location>
        <topology evidence="1">Multi-pass membrane protein</topology>
    </subcellularLocation>
</comment>
<dbReference type="InterPro" id="IPR006480">
    <property type="entry name" value="Phage_holin_4_1"/>
</dbReference>
<feature type="transmembrane region" description="Helical" evidence="6">
    <location>
        <begin position="25"/>
        <end position="44"/>
    </location>
</feature>
<comment type="similarity">
    <text evidence="5">Belongs to the bacteriophage holin family. Cp-1 holin subfamily.</text>
</comment>
<accession>A0AAT9P3U2</accession>
<evidence type="ECO:0000256" key="3">
    <source>
        <dbReference type="ARBA" id="ARBA00022989"/>
    </source>
</evidence>
<evidence type="ECO:0000256" key="6">
    <source>
        <dbReference type="SAM" id="Phobius"/>
    </source>
</evidence>
<keyword evidence="4 6" id="KW-0472">Membrane</keyword>
<dbReference type="EMBL" id="CP079955">
    <property type="protein sequence ID" value="QYA32241.1"/>
    <property type="molecule type" value="Genomic_DNA"/>
</dbReference>
<keyword evidence="3 6" id="KW-1133">Transmembrane helix</keyword>
<gene>
    <name evidence="7" type="ORF">KYI10_07555</name>
</gene>
<keyword evidence="2 6" id="KW-0812">Transmembrane</keyword>
<reference evidence="7" key="1">
    <citation type="submission" date="2021-07" db="EMBL/GenBank/DDBJ databases">
        <title>Prevalence and characterization of methicillin-resistant Macrococcus spp. in food producing animals and meat in Switzerland in 2019.</title>
        <authorList>
            <person name="Keller J.E."/>
            <person name="Schwendener S."/>
            <person name="Neuenschwander J."/>
            <person name="Overesch G."/>
            <person name="Perreten V."/>
        </authorList>
    </citation>
    <scope>NUCLEOTIDE SEQUENCE</scope>
    <source>
        <strain evidence="7">19Msa1099</strain>
    </source>
</reference>